<feature type="compositionally biased region" description="Basic and acidic residues" evidence="2">
    <location>
        <begin position="2223"/>
        <end position="2236"/>
    </location>
</feature>
<feature type="region of interest" description="Disordered" evidence="2">
    <location>
        <begin position="672"/>
        <end position="723"/>
    </location>
</feature>
<evidence type="ECO:0000256" key="1">
    <source>
        <dbReference type="SAM" id="Coils"/>
    </source>
</evidence>
<feature type="region of interest" description="Disordered" evidence="2">
    <location>
        <begin position="2881"/>
        <end position="2900"/>
    </location>
</feature>
<feature type="region of interest" description="Disordered" evidence="2">
    <location>
        <begin position="2563"/>
        <end position="2629"/>
    </location>
</feature>
<evidence type="ECO:0000313" key="4">
    <source>
        <dbReference type="Ensembl" id="ENSCPRP00005010107.1"/>
    </source>
</evidence>
<proteinExistence type="predicted"/>
<feature type="compositionally biased region" description="Polar residues" evidence="2">
    <location>
        <begin position="2141"/>
        <end position="2150"/>
    </location>
</feature>
<feature type="region of interest" description="Disordered" evidence="2">
    <location>
        <begin position="1470"/>
        <end position="1640"/>
    </location>
</feature>
<feature type="compositionally biased region" description="Polar residues" evidence="2">
    <location>
        <begin position="1782"/>
        <end position="1792"/>
    </location>
</feature>
<feature type="compositionally biased region" description="Low complexity" evidence="2">
    <location>
        <begin position="242"/>
        <end position="253"/>
    </location>
</feature>
<dbReference type="Pfam" id="PF01302">
    <property type="entry name" value="CAP_GLY"/>
    <property type="match status" value="1"/>
</dbReference>
<feature type="region of interest" description="Disordered" evidence="2">
    <location>
        <begin position="2214"/>
        <end position="2236"/>
    </location>
</feature>
<feature type="compositionally biased region" description="Low complexity" evidence="2">
    <location>
        <begin position="1490"/>
        <end position="1499"/>
    </location>
</feature>
<feature type="coiled-coil region" evidence="1">
    <location>
        <begin position="1357"/>
        <end position="1402"/>
    </location>
</feature>
<feature type="compositionally biased region" description="Basic and acidic residues" evidence="2">
    <location>
        <begin position="532"/>
        <end position="541"/>
    </location>
</feature>
<dbReference type="SUPFAM" id="SSF74924">
    <property type="entry name" value="Cap-Gly domain"/>
    <property type="match status" value="1"/>
</dbReference>
<name>A0A7M4FVE6_CROPO</name>
<feature type="compositionally biased region" description="Basic residues" evidence="2">
    <location>
        <begin position="2570"/>
        <end position="2583"/>
    </location>
</feature>
<accession>A0A7M4FVE6</accession>
<keyword evidence="1" id="KW-0175">Coiled coil</keyword>
<reference evidence="4" key="2">
    <citation type="submission" date="2025-09" db="UniProtKB">
        <authorList>
            <consortium name="Ensembl"/>
        </authorList>
    </citation>
    <scope>IDENTIFICATION</scope>
</reference>
<feature type="compositionally biased region" description="Basic and acidic residues" evidence="2">
    <location>
        <begin position="682"/>
        <end position="691"/>
    </location>
</feature>
<feature type="region of interest" description="Disordered" evidence="2">
    <location>
        <begin position="1775"/>
        <end position="1821"/>
    </location>
</feature>
<gene>
    <name evidence="4" type="primary">CEP350</name>
</gene>
<feature type="compositionally biased region" description="Basic and acidic residues" evidence="2">
    <location>
        <begin position="1523"/>
        <end position="1546"/>
    </location>
</feature>
<feature type="region of interest" description="Disordered" evidence="2">
    <location>
        <begin position="1871"/>
        <end position="2020"/>
    </location>
</feature>
<feature type="compositionally biased region" description="Basic and acidic residues" evidence="2">
    <location>
        <begin position="1600"/>
        <end position="1616"/>
    </location>
</feature>
<dbReference type="InterPro" id="IPR036859">
    <property type="entry name" value="CAP-Gly_dom_sf"/>
</dbReference>
<dbReference type="Gene3D" id="2.30.30.190">
    <property type="entry name" value="CAP Gly-rich-like domain"/>
    <property type="match status" value="1"/>
</dbReference>
<protein>
    <submittedName>
        <fullName evidence="4">Centrosomal protein 350</fullName>
    </submittedName>
</protein>
<sequence>MWSSKSKEVPLQNPRHSQNRDSTRGMDLLCCIILLKKRFEILYFVPTSTAVFDSVMDAKKSSANASRKISRKGMYYHVDQNKSRKEKASRSPLRATTLESNVKKSSRVEFREPLASYRETYGSPSYHSSSQLEAKHLLSSLEGSEAEGKIEGTNHVIYNRDERDPHIRDFESPHSSAADETVVRYLNDRPAIDALQSNEVLFKAVTPTRSEEETNGSRGDESGTKTLSTTAQDPELKGVRLSESSPSSTSTSSAHRLEILKRRQHDNKLEKLKERIRKQWEHSEELSSRGQLQGYAEQPVVVTNVESAVTPKVRKVAVAPPAPAYKGFNPAETKIRTPDGKVWHEDEFHSISRELYRDIALQLAEDSTMKETATEKSKEKKSTRPMRKVQKLARSSSPDSKPGGSHVINASSWRDGQKLVKKILGPAPKLEQQDRRATSSDRTGRERATKSSGCIGRTSSDPRLDVTNKTCSRSSERSRSKVRSENNLKKLENTLPESKQDDHSSLNKDFLPVEIRGILDDLQLDSMTQNTKQEKDGEKQSQKFVLPTQGARSHSPTKRKPDKLASCEEPQVISKKRHYDTDEVRQYIIRQQEERKRRQNEEKKAQKEATEQKNKRLQELYRKQREAFAKAKNVPPPEPSAARRLQETYSKLLLEQTLLEEPSKLAAVQEMQARPGYQPSGESDKENKAQERPPSASSSSDMSLSEPSQPLVRNDLMDPTWIQPDRLSPRVQFSQPQPFAGSSGGLFSQLLSLEQMGLLQKDFDTAPSPRRNHNSAMGSLTLTSQPYLSSSSAQQDLLAKPASSQYRSKLERIEALKATAASLSSRIESETKKLAGAGINYGSVWNTEHELLHQGNLDDGRWAKVVSPPVREDNEDVFSARIQKMLGTCVSHTSFDDNLPGVGNLSEFKKLPETIRPHTAAVSLGMRSPANQRPEGILGHLSKRSTDSPGCEKQPYGQNKVIIPRDSSIDSISEGPLLSEGSLSEEDGGQSRQSPLKTAEVLKEKEFCVWEKNAFEPIKEFQKEAEKYMPLFTQTSSTQSKGPWEELAKGSPHSVINIFAKSYQLHGKGLEERSNGGSPILRPLLPAMSPPDSVVSYEDDFVSSQGSGTLTDKKNGLEPSSIASIQEELRSRRSPHEPWSVELGSPHSSGHRSAASSRSSTSSKRIGRKEKLESFNGSSLQFPMEEDKMLLESEHGSQQAKKSLPSSRISNRDHEQSPDTDSTLEEVSGRSVSFSDKGRSLKTPTSPPSPGSQKLLQFDSVGNTAERARSPGGFSLGTISGFKSNVPFPDLSMGINRTTAGAPSVTGSMHLSPAGLQHRLSAELNYLNVIEESVRQLSDVERVRGISLAQQESVSLAQILKAQQQRHERDLALLKLKAEQEALESQRQLDEARQKAAQVHAESLQHLVQSRQDAVEALQETTCKIAAKQVEAALLTTDAARQIREETTWTFFLDLAIQIHPKHFPFLRKSESVAPPQSKEDTTDSKQMYSPSFDSYSESSRSKNRDRSSSSSRQESPSVPSSKENEKKEKKPSRREKMTSSIEDHAPTVVDDSLRSDSIPSLPDEKDSASIATEYSLKFDESMTEDEIEEKSFRSLLPSESHRRINMEKKRGHRDDSDEEASPEKTALSSIKELSMPFSGGQDSFSKFTMEMVRQYMKEEEMRAAHQSSLLRLREKALKEKTKAELAWLEHQKKHLRDKGEDDKMPPIRKRQRGLLLKLQQEQAEIKRLQEANKAARKERQLILKQQEEIERICQTTMKLQEKLKSAGENKLELCSEDDIKQSNASSPLPTDTETRSPSPISISSSETSSIMQKLKKMRSRMDEKFLTKREQKLMQRRQHAEELLEWKRRLDAEEVEIRRIEKQALAAWDKQLLKTKTAKKEQGDQRTEPKETASEEESPVLSCSHLNSESSVPEELGSPAAESIPSEIMGHEQPASPDHSTLTEEIVSSQDLKSATSPAKLSPSKSSTTLSKQDSSKGSHRTGGQLHLPLKSHQVSHSWSDESLSMTQSETTSDQSDIEGRIRALKEELRKRKSVVYQLKKQQKKRQKERLKAQEASLIKQLESYDEFIKKTEAELSQDLDMSPTAKPQIKTPSSVSEKPKIKPSPLHRPETTKNWKSLTESERSKASLESIAEHVDAVPSSTEQSVSMHSKRLIETEIHTEEPSQTLSPVLKSPRRSRAESGDSLDSVPSSSFFKDLGEYCRQSQVLRSRSEDASVNDIVSSHKSELPEEMEYRKPEEFEVEGANIKHSECSGAILTLEREQENSLEVFPKKDPFTEIELSQKELFGFAFENIQSREEVSEQKQMNKDEVVSDRSTDTGKSSYKLRKLIEEKDITEQVFGQKGLSYSEDFEGVSHRKEKSVEDASAECYKDDFEISMLSPRKDSQSLRLKSLHAKSSRSGSTSLESDDEISEYLSDKSLSVSDSIHSERLLELKSPTELIKDKERSDIVREPGPTDSSLWASVSIVEEADGLLNFHIGDRVLVSSVQPGTLKFKGLTRFAKGVWAGVELDKPEGNNNGTYDGIKYFDCKEKHGIFAPPHKISHISESFDTYVDTNEDEDSFFDDKLDRHHKTEPKNKRSSKPGKYEDQKSDATEKYSQDKAPAGISAQEGPAGERDNDDSSPEAKHVKEISAAVESLAQEQSVIDCLKYSIKDDIVPGTIEKISAVLLEDTSDNLLSEKLEKQQILGEECIEKLNHLSSGVLEKLATPLMDLLTKEKSQLEAQLKLPLQEEEKSEDQLEKVSLLTDVLLKDFLKDAVKQFQQIKRVRNEKIQLSNQELCDGQEELSPRTPTQHVEEQGESCLHDFFLNSKLEDEREEVSSPDMCPRPESPVFGASGQKELAKRLAELELSREFLSALGDDQDWFDEDFGLSSHKVQQKQAEEPAVLPKTEPQKVPAKPCEEPLAVPHTAVEVEGMVHEAAEELWKLKELGHDLQSISLPIDLGNTIQEQDMETISKQVYKKAVFDLTREIFGEIFAEDPNLNQPIWMKPYRITSAYFRRVKDPNDLDEIKSFIAAEVLKLFCLRKEPNHKTDWQKMMKFGRKKRDRVDHILVQELHEEEAQWVNYDEDELCVKMQLADGIFEALIRDTIDVLNQINEKQQRLLLV</sequence>
<feature type="compositionally biased region" description="Basic and acidic residues" evidence="2">
    <location>
        <begin position="1879"/>
        <end position="1894"/>
    </location>
</feature>
<dbReference type="GO" id="GO:0008017">
    <property type="term" value="F:microtubule binding"/>
    <property type="evidence" value="ECO:0007669"/>
    <property type="project" value="InterPro"/>
</dbReference>
<feature type="compositionally biased region" description="Basic and acidic residues" evidence="2">
    <location>
        <begin position="1127"/>
        <end position="1136"/>
    </location>
</feature>
<evidence type="ECO:0000313" key="5">
    <source>
        <dbReference type="Proteomes" id="UP000594220"/>
    </source>
</evidence>
<feature type="domain" description="CAP-Gly" evidence="3">
    <location>
        <begin position="2497"/>
        <end position="2539"/>
    </location>
</feature>
<feature type="compositionally biased region" description="Basic and acidic residues" evidence="2">
    <location>
        <begin position="474"/>
        <end position="506"/>
    </location>
</feature>
<feature type="compositionally biased region" description="Polar residues" evidence="2">
    <location>
        <begin position="1994"/>
        <end position="2016"/>
    </location>
</feature>
<feature type="region of interest" description="Disordered" evidence="2">
    <location>
        <begin position="1096"/>
        <end position="1256"/>
    </location>
</feature>
<feature type="region of interest" description="Disordered" evidence="2">
    <location>
        <begin position="2076"/>
        <end position="2195"/>
    </location>
</feature>
<feature type="compositionally biased region" description="Basic and acidic residues" evidence="2">
    <location>
        <begin position="2585"/>
        <end position="2600"/>
    </location>
</feature>
<dbReference type="GO" id="GO:0005813">
    <property type="term" value="C:centrosome"/>
    <property type="evidence" value="ECO:0007669"/>
    <property type="project" value="InterPro"/>
</dbReference>
<dbReference type="Proteomes" id="UP000594220">
    <property type="component" value="Unplaced"/>
</dbReference>
<dbReference type="InterPro" id="IPR028750">
    <property type="entry name" value="CEP350/CC187"/>
</dbReference>
<evidence type="ECO:0000256" key="2">
    <source>
        <dbReference type="SAM" id="MobiDB-lite"/>
    </source>
</evidence>
<feature type="compositionally biased region" description="Low complexity" evidence="2">
    <location>
        <begin position="1144"/>
        <end position="1163"/>
    </location>
</feature>
<feature type="compositionally biased region" description="Basic and acidic residues" evidence="2">
    <location>
        <begin position="2109"/>
        <end position="2138"/>
    </location>
</feature>
<feature type="compositionally biased region" description="Polar residues" evidence="2">
    <location>
        <begin position="1196"/>
        <end position="1209"/>
    </location>
</feature>
<feature type="compositionally biased region" description="Basic and acidic residues" evidence="2">
    <location>
        <begin position="367"/>
        <end position="382"/>
    </location>
</feature>
<organism evidence="4 5">
    <name type="scientific">Crocodylus porosus</name>
    <name type="common">Saltwater crocodile</name>
    <name type="synonym">Estuarine crocodile</name>
    <dbReference type="NCBI Taxonomy" id="8502"/>
    <lineage>
        <taxon>Eukaryota</taxon>
        <taxon>Metazoa</taxon>
        <taxon>Chordata</taxon>
        <taxon>Craniata</taxon>
        <taxon>Vertebrata</taxon>
        <taxon>Euteleostomi</taxon>
        <taxon>Archelosauria</taxon>
        <taxon>Archosauria</taxon>
        <taxon>Crocodylia</taxon>
        <taxon>Longirostres</taxon>
        <taxon>Crocodylidae</taxon>
        <taxon>Crocodylus</taxon>
    </lineage>
</organism>
<keyword evidence="5" id="KW-1185">Reference proteome</keyword>
<dbReference type="PROSITE" id="PS50245">
    <property type="entry name" value="CAP_GLY_2"/>
    <property type="match status" value="1"/>
</dbReference>
<dbReference type="InterPro" id="IPR000938">
    <property type="entry name" value="CAP-Gly_domain"/>
</dbReference>
<dbReference type="GeneTree" id="ENSGT00940000155130"/>
<dbReference type="PANTHER" id="PTHR13958">
    <property type="entry name" value="CENTROSOME-ASSOCIATED PROTEIN 350"/>
    <property type="match status" value="1"/>
</dbReference>
<feature type="compositionally biased region" description="Low complexity" evidence="2">
    <location>
        <begin position="2184"/>
        <end position="2194"/>
    </location>
</feature>
<dbReference type="PROSITE" id="PS00845">
    <property type="entry name" value="CAP_GLY_1"/>
    <property type="match status" value="1"/>
</dbReference>
<dbReference type="Ensembl" id="ENSCPRT00005011908.1">
    <property type="protein sequence ID" value="ENSCPRP00005010107.1"/>
    <property type="gene ID" value="ENSCPRG00005006465.1"/>
</dbReference>
<feature type="coiled-coil region" evidence="1">
    <location>
        <begin position="1679"/>
        <end position="1749"/>
    </location>
</feature>
<dbReference type="SMART" id="SM01052">
    <property type="entry name" value="CAP_GLY"/>
    <property type="match status" value="1"/>
</dbReference>
<feature type="compositionally biased region" description="Low complexity" evidence="2">
    <location>
        <begin position="962"/>
        <end position="982"/>
    </location>
</feature>
<feature type="region of interest" description="Disordered" evidence="2">
    <location>
        <begin position="2388"/>
        <end position="2409"/>
    </location>
</feature>
<feature type="region of interest" description="Disordered" evidence="2">
    <location>
        <begin position="1"/>
        <end position="21"/>
    </location>
</feature>
<reference evidence="4" key="1">
    <citation type="submission" date="2025-08" db="UniProtKB">
        <authorList>
            <consortium name="Ensembl"/>
        </authorList>
    </citation>
    <scope>IDENTIFICATION</scope>
</reference>
<feature type="compositionally biased region" description="Basic and acidic residues" evidence="2">
    <location>
        <begin position="431"/>
        <end position="449"/>
    </location>
</feature>
<feature type="compositionally biased region" description="Low complexity" evidence="2">
    <location>
        <begin position="1954"/>
        <end position="1973"/>
    </location>
</feature>
<feature type="compositionally biased region" description="Basic and acidic residues" evidence="2">
    <location>
        <begin position="1185"/>
        <end position="1195"/>
    </location>
</feature>
<feature type="compositionally biased region" description="Low complexity" evidence="2">
    <location>
        <begin position="1796"/>
        <end position="1811"/>
    </location>
</feature>
<feature type="compositionally biased region" description="Low complexity" evidence="2">
    <location>
        <begin position="1509"/>
        <end position="1522"/>
    </location>
</feature>
<feature type="region of interest" description="Disordered" evidence="2">
    <location>
        <begin position="942"/>
        <end position="997"/>
    </location>
</feature>
<feature type="region of interest" description="Disordered" evidence="2">
    <location>
        <begin position="2299"/>
        <end position="2321"/>
    </location>
</feature>
<feature type="compositionally biased region" description="Basic and acidic residues" evidence="2">
    <location>
        <begin position="2154"/>
        <end position="2164"/>
    </location>
</feature>
<dbReference type="GO" id="GO:0034453">
    <property type="term" value="P:microtubule anchoring"/>
    <property type="evidence" value="ECO:0007669"/>
    <property type="project" value="InterPro"/>
</dbReference>
<dbReference type="PANTHER" id="PTHR13958:SF3">
    <property type="entry name" value="CAP-GLY DOMAIN-CONTAINING PROTEIN-RELATED"/>
    <property type="match status" value="1"/>
</dbReference>
<feature type="compositionally biased region" description="Basic and acidic residues" evidence="2">
    <location>
        <begin position="2299"/>
        <end position="2319"/>
    </location>
</feature>
<feature type="compositionally biased region" description="Low complexity" evidence="2">
    <location>
        <begin position="693"/>
        <end position="710"/>
    </location>
</feature>
<feature type="region of interest" description="Disordered" evidence="2">
    <location>
        <begin position="529"/>
        <end position="568"/>
    </location>
</feature>
<feature type="region of interest" description="Disordered" evidence="2">
    <location>
        <begin position="204"/>
        <end position="262"/>
    </location>
</feature>
<feature type="region of interest" description="Disordered" evidence="2">
    <location>
        <begin position="367"/>
        <end position="508"/>
    </location>
</feature>
<feature type="coiled-coil region" evidence="1">
    <location>
        <begin position="1837"/>
        <end position="1864"/>
    </location>
</feature>
<evidence type="ECO:0000259" key="3">
    <source>
        <dbReference type="PROSITE" id="PS50245"/>
    </source>
</evidence>
<feature type="region of interest" description="Disordered" evidence="2">
    <location>
        <begin position="591"/>
        <end position="615"/>
    </location>
</feature>